<dbReference type="RefSeq" id="WP_286212085.1">
    <property type="nucleotide sequence ID" value="NZ_AP027452.1"/>
</dbReference>
<sequence length="181" mass="19976">MDSLDDSPNLTAVAIRSIEAMADGDLADFVAVVHPQAQNRQAADEPLACRGRGPLAFLSTAVWLRSAYSELAWMVHDSAASEDLVVLHTSMSGRHTGPFITYDSEGRPAQAFPSTGRRFSVTQTHWFRFTDGLIVEHWANRDDLGQAHQLGWLPPSPAYLIRMAIATRRARRSHRAAVALQ</sequence>
<name>A0AAI8U0N2_MYCME</name>
<dbReference type="EMBL" id="AP027452">
    <property type="protein sequence ID" value="BDY31940.1"/>
    <property type="molecule type" value="Genomic_DNA"/>
</dbReference>
<protein>
    <recommendedName>
        <fullName evidence="3">Ester cyclase</fullName>
    </recommendedName>
</protein>
<dbReference type="InterPro" id="IPR032710">
    <property type="entry name" value="NTF2-like_dom_sf"/>
</dbReference>
<proteinExistence type="predicted"/>
<dbReference type="Pfam" id="PF07366">
    <property type="entry name" value="SnoaL"/>
    <property type="match status" value="1"/>
</dbReference>
<gene>
    <name evidence="1" type="ORF">hbim_05898</name>
</gene>
<dbReference type="GO" id="GO:0030638">
    <property type="term" value="P:polyketide metabolic process"/>
    <property type="evidence" value="ECO:0007669"/>
    <property type="project" value="InterPro"/>
</dbReference>
<reference evidence="1" key="1">
    <citation type="submission" date="2023-03" db="EMBL/GenBank/DDBJ databases">
        <title>Draft genome sequence of a Mycolicibacterium mageritense strain H4_3_1 isolated from a hybrid biological-inorganic system reactor.</title>
        <authorList>
            <person name="Feng X."/>
            <person name="Kazama D."/>
            <person name="Sato K."/>
            <person name="Kobayashi H."/>
        </authorList>
    </citation>
    <scope>NUCLEOTIDE SEQUENCE</scope>
    <source>
        <strain evidence="1">H4_3_1</strain>
    </source>
</reference>
<evidence type="ECO:0008006" key="3">
    <source>
        <dbReference type="Google" id="ProtNLM"/>
    </source>
</evidence>
<dbReference type="SUPFAM" id="SSF54427">
    <property type="entry name" value="NTF2-like"/>
    <property type="match status" value="1"/>
</dbReference>
<organism evidence="1 2">
    <name type="scientific">Mycolicibacterium mageritense</name>
    <name type="common">Mycobacterium mageritense</name>
    <dbReference type="NCBI Taxonomy" id="53462"/>
    <lineage>
        <taxon>Bacteria</taxon>
        <taxon>Bacillati</taxon>
        <taxon>Actinomycetota</taxon>
        <taxon>Actinomycetes</taxon>
        <taxon>Mycobacteriales</taxon>
        <taxon>Mycobacteriaceae</taxon>
        <taxon>Mycolicibacterium</taxon>
    </lineage>
</organism>
<accession>A0AAI8U0N2</accession>
<evidence type="ECO:0000313" key="2">
    <source>
        <dbReference type="Proteomes" id="UP001241092"/>
    </source>
</evidence>
<dbReference type="Proteomes" id="UP001241092">
    <property type="component" value="Chromosome"/>
</dbReference>
<dbReference type="InterPro" id="IPR009959">
    <property type="entry name" value="Cyclase_SnoaL-like"/>
</dbReference>
<evidence type="ECO:0000313" key="1">
    <source>
        <dbReference type="EMBL" id="BDY31940.1"/>
    </source>
</evidence>
<dbReference type="Gene3D" id="3.10.450.50">
    <property type="match status" value="1"/>
</dbReference>
<dbReference type="AlphaFoldDB" id="A0AAI8U0N2"/>